<dbReference type="PANTHER" id="PTHR43884:SF12">
    <property type="entry name" value="ISOVALERYL-COA DEHYDROGENASE, MITOCHONDRIAL-RELATED"/>
    <property type="match status" value="1"/>
</dbReference>
<dbReference type="SUPFAM" id="SSF47203">
    <property type="entry name" value="Acyl-CoA dehydrogenase C-terminal domain-like"/>
    <property type="match status" value="1"/>
</dbReference>
<dbReference type="Gene3D" id="1.10.540.10">
    <property type="entry name" value="Acyl-CoA dehydrogenase/oxidase, N-terminal domain"/>
    <property type="match status" value="1"/>
</dbReference>
<dbReference type="InterPro" id="IPR036250">
    <property type="entry name" value="AcylCo_DH-like_C"/>
</dbReference>
<evidence type="ECO:0000256" key="1">
    <source>
        <dbReference type="ARBA" id="ARBA00022630"/>
    </source>
</evidence>
<dbReference type="Gene3D" id="2.40.110.10">
    <property type="entry name" value="Butyryl-CoA Dehydrogenase, subunit A, domain 2"/>
    <property type="match status" value="1"/>
</dbReference>
<evidence type="ECO:0000313" key="5">
    <source>
        <dbReference type="Proteomes" id="UP000501570"/>
    </source>
</evidence>
<dbReference type="EMBL" id="CP050995">
    <property type="protein sequence ID" value="QIY89403.1"/>
    <property type="molecule type" value="Genomic_DNA"/>
</dbReference>
<sequence length="482" mass="53975">MQQFTLKSHDNVEKICSHFHLFDYVHHQKESISKDQWNKLVTAGIYLPVIPKSHNGLESKADLTMMINRAAYHNLGLAMSLIVSTLLFADNVIEYGSQDLKNEVIHDLLNNNGQGGIAIIEPKAGSGLSLMQTVAEKVDGGFRIRGSKHWQCFSRHADWWLITAKNKDQPVAAGAFGFYIHKNQEGGFRTVETYASKGLHQIDFGANKLDVFIPEYRRLNLSGTGIPQIYQLVIPTWQQFASLGKGFLSRIYEESEKYVSSRASPDGHLKDIDFVRYRLGNIAACRTICEALFNYVLNSFSTYPKGKREIFPAQCIKVMASDAMLTGAMHYQTICGANGYRYAADNNIAAIAADDAQAFVMLSFPNDVLSLYLAKEFLHKTEVEKNKSFWTLINESGYTHAAAIHLENLRNELNYCPSGNLELVLSGKILTRIFAITALKAYSPSNQADQEKISSALLYCVNEIKMTLSERSISKQISKSIL</sequence>
<dbReference type="InterPro" id="IPR046373">
    <property type="entry name" value="Acyl-CoA_Oxase/DH_mid-dom_sf"/>
</dbReference>
<proteinExistence type="predicted"/>
<reference evidence="4 5" key="1">
    <citation type="submission" date="2019-09" db="EMBL/GenBank/DDBJ databases">
        <title>FDA dAtabase for Regulatory Grade micrObial Sequences (FDA-ARGOS): Supporting development and validation of Infectious Disease Dx tests.</title>
        <authorList>
            <person name="Sciortino C."/>
            <person name="Tallon L."/>
            <person name="Sadzewicz L."/>
            <person name="Vavikolanu K."/>
            <person name="Mehta A."/>
            <person name="Aluvathingal J."/>
            <person name="Nadendla S."/>
            <person name="Nandy P."/>
            <person name="Geyer C."/>
            <person name="Yan Y."/>
            <person name="Sichtig H."/>
        </authorList>
    </citation>
    <scope>NUCLEOTIDE SEQUENCE [LARGE SCALE GENOMIC DNA]</scope>
    <source>
        <strain evidence="4 5">FDAARGOS_636</strain>
    </source>
</reference>
<dbReference type="RefSeq" id="WP_168237389.1">
    <property type="nucleotide sequence ID" value="NZ_CP050995.1"/>
</dbReference>
<dbReference type="InterPro" id="IPR037069">
    <property type="entry name" value="AcylCoA_DH/ox_N_sf"/>
</dbReference>
<organism evidence="4 5">
    <name type="scientific">Chryseobacterium gallinarum</name>
    <dbReference type="NCBI Taxonomy" id="1324352"/>
    <lineage>
        <taxon>Bacteria</taxon>
        <taxon>Pseudomonadati</taxon>
        <taxon>Bacteroidota</taxon>
        <taxon>Flavobacteriia</taxon>
        <taxon>Flavobacteriales</taxon>
        <taxon>Weeksellaceae</taxon>
        <taxon>Chryseobacterium group</taxon>
        <taxon>Chryseobacterium</taxon>
    </lineage>
</organism>
<name>A0ABX6KML5_CHRGL</name>
<dbReference type="Gene3D" id="1.20.140.10">
    <property type="entry name" value="Butyryl-CoA Dehydrogenase, subunit A, domain 3"/>
    <property type="match status" value="1"/>
</dbReference>
<dbReference type="InterPro" id="IPR006091">
    <property type="entry name" value="Acyl-CoA_Oxase/DH_mid-dom"/>
</dbReference>
<accession>A0ABX6KML5</accession>
<dbReference type="SUPFAM" id="SSF56645">
    <property type="entry name" value="Acyl-CoA dehydrogenase NM domain-like"/>
    <property type="match status" value="1"/>
</dbReference>
<keyword evidence="1" id="KW-0285">Flavoprotein</keyword>
<feature type="domain" description="Acyl-CoA oxidase/dehydrogenase middle" evidence="2">
    <location>
        <begin position="117"/>
        <end position="206"/>
    </location>
</feature>
<dbReference type="InterPro" id="IPR009100">
    <property type="entry name" value="AcylCoA_DH/oxidase_NM_dom_sf"/>
</dbReference>
<protein>
    <submittedName>
        <fullName evidence="4">Acyl-CoA/acyl-ACP dehydrogenase</fullName>
    </submittedName>
</protein>
<evidence type="ECO:0000313" key="4">
    <source>
        <dbReference type="EMBL" id="QIY89403.1"/>
    </source>
</evidence>
<dbReference type="Pfam" id="PF02771">
    <property type="entry name" value="Acyl-CoA_dh_N"/>
    <property type="match status" value="1"/>
</dbReference>
<evidence type="ECO:0000259" key="2">
    <source>
        <dbReference type="Pfam" id="PF02770"/>
    </source>
</evidence>
<dbReference type="InterPro" id="IPR013786">
    <property type="entry name" value="AcylCoA_DH/ox_N"/>
</dbReference>
<feature type="domain" description="Acyl-CoA dehydrogenase/oxidase N-terminal" evidence="3">
    <location>
        <begin position="28"/>
        <end position="110"/>
    </location>
</feature>
<evidence type="ECO:0000259" key="3">
    <source>
        <dbReference type="Pfam" id="PF02771"/>
    </source>
</evidence>
<dbReference type="PANTHER" id="PTHR43884">
    <property type="entry name" value="ACYL-COA DEHYDROGENASE"/>
    <property type="match status" value="1"/>
</dbReference>
<keyword evidence="5" id="KW-1185">Reference proteome</keyword>
<dbReference type="Proteomes" id="UP000501570">
    <property type="component" value="Chromosome"/>
</dbReference>
<dbReference type="Pfam" id="PF02770">
    <property type="entry name" value="Acyl-CoA_dh_M"/>
    <property type="match status" value="1"/>
</dbReference>
<gene>
    <name evidence="4" type="ORF">FOB44_01500</name>
</gene>